<name>A0A0F9G8P1_9ZZZZ</name>
<comment type="caution">
    <text evidence="1">The sequence shown here is derived from an EMBL/GenBank/DDBJ whole genome shotgun (WGS) entry which is preliminary data.</text>
</comment>
<evidence type="ECO:0000313" key="1">
    <source>
        <dbReference type="EMBL" id="KKL59627.1"/>
    </source>
</evidence>
<gene>
    <name evidence="1" type="ORF">LCGC14_2213380</name>
</gene>
<organism evidence="1">
    <name type="scientific">marine sediment metagenome</name>
    <dbReference type="NCBI Taxonomy" id="412755"/>
    <lineage>
        <taxon>unclassified sequences</taxon>
        <taxon>metagenomes</taxon>
        <taxon>ecological metagenomes</taxon>
    </lineage>
</organism>
<accession>A0A0F9G8P1</accession>
<reference evidence="1" key="1">
    <citation type="journal article" date="2015" name="Nature">
        <title>Complex archaea that bridge the gap between prokaryotes and eukaryotes.</title>
        <authorList>
            <person name="Spang A."/>
            <person name="Saw J.H."/>
            <person name="Jorgensen S.L."/>
            <person name="Zaremba-Niedzwiedzka K."/>
            <person name="Martijn J."/>
            <person name="Lind A.E."/>
            <person name="van Eijk R."/>
            <person name="Schleper C."/>
            <person name="Guy L."/>
            <person name="Ettema T.J."/>
        </authorList>
    </citation>
    <scope>NUCLEOTIDE SEQUENCE</scope>
</reference>
<protein>
    <submittedName>
        <fullName evidence="1">Uncharacterized protein</fullName>
    </submittedName>
</protein>
<proteinExistence type="predicted"/>
<dbReference type="AlphaFoldDB" id="A0A0F9G8P1"/>
<dbReference type="EMBL" id="LAZR01029420">
    <property type="protein sequence ID" value="KKL59627.1"/>
    <property type="molecule type" value="Genomic_DNA"/>
</dbReference>
<feature type="non-terminal residue" evidence="1">
    <location>
        <position position="1"/>
    </location>
</feature>
<sequence>HHDNYAELILRSTTKLLDATGWVRVYGVKAWSCAIRLSAEQRNWLLRYGYEVTDDE</sequence>